<comment type="caution">
    <text evidence="2">The sequence shown here is derived from an EMBL/GenBank/DDBJ whole genome shotgun (WGS) entry which is preliminary data.</text>
</comment>
<dbReference type="Gene3D" id="1.10.10.10">
    <property type="entry name" value="Winged helix-like DNA-binding domain superfamily/Winged helix DNA-binding domain"/>
    <property type="match status" value="1"/>
</dbReference>
<reference evidence="2 3" key="1">
    <citation type="submission" date="2019-06" db="EMBL/GenBank/DDBJ databases">
        <title>Genomic Encyclopedia of Type Strains, Phase IV (KMG-V): Genome sequencing to study the core and pangenomes of soil and plant-associated prokaryotes.</title>
        <authorList>
            <person name="Whitman W."/>
        </authorList>
    </citation>
    <scope>NUCLEOTIDE SEQUENCE [LARGE SCALE GENOMIC DNA]</scope>
    <source>
        <strain evidence="2 3">BR 11880</strain>
    </source>
</reference>
<dbReference type="InterPro" id="IPR051815">
    <property type="entry name" value="Molybdate_resp_trans_reg"/>
</dbReference>
<dbReference type="SUPFAM" id="SSF46785">
    <property type="entry name" value="Winged helix' DNA-binding domain"/>
    <property type="match status" value="1"/>
</dbReference>
<feature type="domain" description="HTH lysR-type" evidence="1">
    <location>
        <begin position="21"/>
        <end position="82"/>
    </location>
</feature>
<dbReference type="GO" id="GO:0003700">
    <property type="term" value="F:DNA-binding transcription factor activity"/>
    <property type="evidence" value="ECO:0007669"/>
    <property type="project" value="InterPro"/>
</dbReference>
<dbReference type="PANTHER" id="PTHR30432">
    <property type="entry name" value="TRANSCRIPTIONAL REGULATOR MODE"/>
    <property type="match status" value="1"/>
</dbReference>
<dbReference type="OrthoDB" id="9800709at2"/>
<sequence>MNRLTLRIDFGDQGAVGPGKIRLLEAIAEHHSISAAGRAMGMSYRRAWQLVDALNQTFAQPSVTTQVGGGGGGGAALTEFGQELVAAYRAMEKAAAEATADIRAGLAGRLRPPGT</sequence>
<name>A0A560FBS5_9PROT</name>
<gene>
    <name evidence="2" type="ORF">FBZ89_108116</name>
</gene>
<dbReference type="Proteomes" id="UP000319859">
    <property type="component" value="Unassembled WGS sequence"/>
</dbReference>
<dbReference type="EMBL" id="VITN01000008">
    <property type="protein sequence ID" value="TWB19059.1"/>
    <property type="molecule type" value="Genomic_DNA"/>
</dbReference>
<evidence type="ECO:0000313" key="3">
    <source>
        <dbReference type="Proteomes" id="UP000319859"/>
    </source>
</evidence>
<proteinExistence type="predicted"/>
<accession>A0A560FBS5</accession>
<evidence type="ECO:0000259" key="1">
    <source>
        <dbReference type="Pfam" id="PF00126"/>
    </source>
</evidence>
<dbReference type="PANTHER" id="PTHR30432:SF1">
    <property type="entry name" value="DNA-BINDING TRANSCRIPTIONAL DUAL REGULATOR MODE"/>
    <property type="match status" value="1"/>
</dbReference>
<dbReference type="InterPro" id="IPR036388">
    <property type="entry name" value="WH-like_DNA-bd_sf"/>
</dbReference>
<dbReference type="AlphaFoldDB" id="A0A560FBS5"/>
<protein>
    <submittedName>
        <fullName evidence="2">Molybdate transport system regulatory protein</fullName>
    </submittedName>
</protein>
<organism evidence="2 3">
    <name type="scientific">Nitrospirillum amazonense</name>
    <dbReference type="NCBI Taxonomy" id="28077"/>
    <lineage>
        <taxon>Bacteria</taxon>
        <taxon>Pseudomonadati</taxon>
        <taxon>Pseudomonadota</taxon>
        <taxon>Alphaproteobacteria</taxon>
        <taxon>Rhodospirillales</taxon>
        <taxon>Azospirillaceae</taxon>
        <taxon>Nitrospirillum</taxon>
    </lineage>
</organism>
<dbReference type="Pfam" id="PF00126">
    <property type="entry name" value="HTH_1"/>
    <property type="match status" value="1"/>
</dbReference>
<evidence type="ECO:0000313" key="2">
    <source>
        <dbReference type="EMBL" id="TWB19059.1"/>
    </source>
</evidence>
<dbReference type="InterPro" id="IPR000847">
    <property type="entry name" value="LysR_HTH_N"/>
</dbReference>
<dbReference type="RefSeq" id="WP_145750724.1">
    <property type="nucleotide sequence ID" value="NZ_VITN01000008.1"/>
</dbReference>
<dbReference type="InterPro" id="IPR036390">
    <property type="entry name" value="WH_DNA-bd_sf"/>
</dbReference>